<sequence>MLMDGIFLNSIGTFLPPRVPFETIKPDLKDEANDMHVDIESVCVSDKPSYVMGGLAAKEALERSTHRNETLSPIVYAEPVCLEHLTPSCYIQRVLKQDHTLAFELDTASDSGLTAIDVAARLLSGGASGNAGLVCAASRVVFGDRYQNGAVMGDGAAAVVLSKKEGFARLIASNRTSFADFEFLMRNTGSVKNFEMKFALEQIGYGPYVGTLSRIVKEAISATLEDAKISVDDVSHFCPPAVYRLSLEETFIGASGIPFEKTCWSELRKNGHVGACDQILGLAHLLETNQLRPGQFVMLIGGGAGWRFTCLLIQIA</sequence>
<accession>A0A2Z5YIN4</accession>
<dbReference type="Proteomes" id="UP000257451">
    <property type="component" value="Unassembled WGS sequence"/>
</dbReference>
<feature type="domain" description="Beta-ketoacyl-[acyl-carrier-protein] synthase III N-terminal" evidence="4">
    <location>
        <begin position="103"/>
        <end position="173"/>
    </location>
</feature>
<dbReference type="InterPro" id="IPR013751">
    <property type="entry name" value="ACP_syn_III_N"/>
</dbReference>
<evidence type="ECO:0000313" key="5">
    <source>
        <dbReference type="EMBL" id="RFZ35733.1"/>
    </source>
</evidence>
<dbReference type="PANTHER" id="PTHR34069:SF2">
    <property type="entry name" value="BETA-KETOACYL-[ACYL-CARRIER-PROTEIN] SYNTHASE III"/>
    <property type="match status" value="1"/>
</dbReference>
<dbReference type="Gene3D" id="3.40.47.10">
    <property type="match status" value="2"/>
</dbReference>
<protein>
    <submittedName>
        <fullName evidence="5">3-oxoacyl-(Acyl carrier protein) synthase III</fullName>
    </submittedName>
</protein>
<dbReference type="PANTHER" id="PTHR34069">
    <property type="entry name" value="3-OXOACYL-[ACYL-CARRIER-PROTEIN] SYNTHASE 3"/>
    <property type="match status" value="1"/>
</dbReference>
<evidence type="ECO:0000256" key="2">
    <source>
        <dbReference type="ARBA" id="ARBA00023315"/>
    </source>
</evidence>
<keyword evidence="1" id="KW-0808">Transferase</keyword>
<comment type="caution">
    <text evidence="5">The sequence shown here is derived from an EMBL/GenBank/DDBJ whole genome shotgun (WGS) entry which is preliminary data.</text>
</comment>
<evidence type="ECO:0000256" key="1">
    <source>
        <dbReference type="ARBA" id="ARBA00022679"/>
    </source>
</evidence>
<dbReference type="Pfam" id="PF08541">
    <property type="entry name" value="ACP_syn_III_C"/>
    <property type="match status" value="1"/>
</dbReference>
<name>A0A2Z5YIN4_MYCMR</name>
<dbReference type="InterPro" id="IPR016039">
    <property type="entry name" value="Thiolase-like"/>
</dbReference>
<keyword evidence="2" id="KW-0012">Acyltransferase</keyword>
<dbReference type="GO" id="GO:0044550">
    <property type="term" value="P:secondary metabolite biosynthetic process"/>
    <property type="evidence" value="ECO:0007669"/>
    <property type="project" value="TreeGrafter"/>
</dbReference>
<reference evidence="5 6" key="1">
    <citation type="journal article" date="2018" name="Sci. Rep.">
        <title>Extensive genomic diversity among Mycobacterium marinum strains revealed by whole genome sequencing.</title>
        <authorList>
            <person name="Das S."/>
            <person name="Pettersson B.M."/>
            <person name="Behra P.R."/>
            <person name="Mallick A."/>
            <person name="Cheramie M."/>
            <person name="Ramesh M."/>
            <person name="Shirreff L."/>
            <person name="DuCote T."/>
            <person name="Dasgupta S."/>
            <person name="Ennis D.G."/>
            <person name="Kirsebom L.A."/>
        </authorList>
    </citation>
    <scope>NUCLEOTIDE SEQUENCE [LARGE SCALE GENOMIC DNA]</scope>
    <source>
        <strain evidence="5 6">Davis1</strain>
    </source>
</reference>
<dbReference type="AlphaFoldDB" id="A0A2Z5YIN4"/>
<dbReference type="InterPro" id="IPR013747">
    <property type="entry name" value="ACP_syn_III_C"/>
</dbReference>
<organism evidence="5 6">
    <name type="scientific">Mycobacterium marinum</name>
    <dbReference type="NCBI Taxonomy" id="1781"/>
    <lineage>
        <taxon>Bacteria</taxon>
        <taxon>Bacillati</taxon>
        <taxon>Actinomycetota</taxon>
        <taxon>Actinomycetes</taxon>
        <taxon>Mycobacteriales</taxon>
        <taxon>Mycobacteriaceae</taxon>
        <taxon>Mycobacterium</taxon>
        <taxon>Mycobacterium ulcerans group</taxon>
    </lineage>
</organism>
<gene>
    <name evidence="5" type="ORF">DAVIS_04259</name>
</gene>
<dbReference type="GO" id="GO:0016746">
    <property type="term" value="F:acyltransferase activity"/>
    <property type="evidence" value="ECO:0007669"/>
    <property type="project" value="UniProtKB-KW"/>
</dbReference>
<dbReference type="SUPFAM" id="SSF53901">
    <property type="entry name" value="Thiolase-like"/>
    <property type="match status" value="1"/>
</dbReference>
<dbReference type="EMBL" id="PEDF01000161">
    <property type="protein sequence ID" value="RFZ35733.1"/>
    <property type="molecule type" value="Genomic_DNA"/>
</dbReference>
<feature type="domain" description="Beta-ketoacyl-[acyl-carrier-protein] synthase III C-terminal" evidence="3">
    <location>
        <begin position="224"/>
        <end position="315"/>
    </location>
</feature>
<dbReference type="Pfam" id="PF08545">
    <property type="entry name" value="ACP_syn_III"/>
    <property type="match status" value="1"/>
</dbReference>
<evidence type="ECO:0000259" key="4">
    <source>
        <dbReference type="Pfam" id="PF08545"/>
    </source>
</evidence>
<dbReference type="CDD" id="cd00827">
    <property type="entry name" value="init_cond_enzymes"/>
    <property type="match status" value="1"/>
</dbReference>
<evidence type="ECO:0000313" key="6">
    <source>
        <dbReference type="Proteomes" id="UP000257451"/>
    </source>
</evidence>
<evidence type="ECO:0000259" key="3">
    <source>
        <dbReference type="Pfam" id="PF08541"/>
    </source>
</evidence>
<proteinExistence type="predicted"/>